<organism evidence="1 2">
    <name type="scientific">Gordonia phage Howe</name>
    <dbReference type="NCBI Taxonomy" id="1777061"/>
    <lineage>
        <taxon>Viruses</taxon>
        <taxon>Duplodnaviria</taxon>
        <taxon>Heunggongvirae</taxon>
        <taxon>Uroviricota</taxon>
        <taxon>Caudoviricetes</taxon>
        <taxon>Howevirus</taxon>
        <taxon>Howevirus howe</taxon>
    </lineage>
</organism>
<dbReference type="RefSeq" id="YP_010654935.1">
    <property type="nucleotide sequence ID" value="NC_070817.1"/>
</dbReference>
<evidence type="ECO:0000313" key="1">
    <source>
        <dbReference type="EMBL" id="ALY07708.1"/>
    </source>
</evidence>
<evidence type="ECO:0000313" key="2">
    <source>
        <dbReference type="Proteomes" id="UP000221715"/>
    </source>
</evidence>
<keyword evidence="2" id="KW-1185">Reference proteome</keyword>
<proteinExistence type="predicted"/>
<dbReference type="KEGG" id="vg:77930789"/>
<protein>
    <submittedName>
        <fullName evidence="1">Uncharacterized protein</fullName>
    </submittedName>
</protein>
<dbReference type="Proteomes" id="UP000221715">
    <property type="component" value="Genome"/>
</dbReference>
<reference evidence="1 2" key="1">
    <citation type="submission" date="2015-12" db="EMBL/GenBank/DDBJ databases">
        <authorList>
            <person name="Pope W.H."/>
            <person name="Montgomery M.T."/>
            <person name="Garlena R.A."/>
            <person name="Russell D.A."/>
            <person name="Jacobs-Sera D."/>
            <person name="Hendrix R.W."/>
            <person name="Hatfull G.F."/>
        </authorList>
    </citation>
    <scope>NUCLEOTIDE SEQUENCE [LARGE SCALE GENOMIC DNA]</scope>
</reference>
<accession>A0A0U4JVX9</accession>
<sequence>MTERIAIPAGRHRLEDGGRTVADTIARITSYDQLIRMLTWPNPFLAPTLPSRAPGDAKALRQLRNTLSPGVVISTPGLSVPIELAVDECVIPSTALRDRTWRCARQDPAHLAAAHPQETRQ</sequence>
<dbReference type="GeneID" id="77930789"/>
<name>A0A0U4JVX9_9CAUD</name>
<gene>
    <name evidence="1" type="primary">74</name>
    <name evidence="1" type="ORF">PBI_HOWE_74</name>
</gene>
<dbReference type="EMBL" id="KU252585">
    <property type="protein sequence ID" value="ALY07708.1"/>
    <property type="molecule type" value="Genomic_DNA"/>
</dbReference>